<protein>
    <submittedName>
        <fullName evidence="2">Uncharacterized protein</fullName>
    </submittedName>
</protein>
<feature type="compositionally biased region" description="Low complexity" evidence="1">
    <location>
        <begin position="77"/>
        <end position="99"/>
    </location>
</feature>
<accession>A0ABR2IZQ6</accession>
<evidence type="ECO:0000256" key="1">
    <source>
        <dbReference type="SAM" id="MobiDB-lite"/>
    </source>
</evidence>
<keyword evidence="3" id="KW-1185">Reference proteome</keyword>
<proteinExistence type="predicted"/>
<organism evidence="2 3">
    <name type="scientific">Tritrichomonas musculus</name>
    <dbReference type="NCBI Taxonomy" id="1915356"/>
    <lineage>
        <taxon>Eukaryota</taxon>
        <taxon>Metamonada</taxon>
        <taxon>Parabasalia</taxon>
        <taxon>Tritrichomonadida</taxon>
        <taxon>Tritrichomonadidae</taxon>
        <taxon>Tritrichomonas</taxon>
    </lineage>
</organism>
<dbReference type="Proteomes" id="UP001470230">
    <property type="component" value="Unassembled WGS sequence"/>
</dbReference>
<name>A0ABR2IZQ6_9EUKA</name>
<dbReference type="EMBL" id="JAPFFF010000014">
    <property type="protein sequence ID" value="KAK8870791.1"/>
    <property type="molecule type" value="Genomic_DNA"/>
</dbReference>
<reference evidence="2 3" key="1">
    <citation type="submission" date="2024-04" db="EMBL/GenBank/DDBJ databases">
        <title>Tritrichomonas musculus Genome.</title>
        <authorList>
            <person name="Alves-Ferreira E."/>
            <person name="Grigg M."/>
            <person name="Lorenzi H."/>
            <person name="Galac M."/>
        </authorList>
    </citation>
    <scope>NUCLEOTIDE SEQUENCE [LARGE SCALE GENOMIC DNA]</scope>
    <source>
        <strain evidence="2 3">EAF2021</strain>
    </source>
</reference>
<comment type="caution">
    <text evidence="2">The sequence shown here is derived from an EMBL/GenBank/DDBJ whole genome shotgun (WGS) entry which is preliminary data.</text>
</comment>
<evidence type="ECO:0000313" key="2">
    <source>
        <dbReference type="EMBL" id="KAK8870791.1"/>
    </source>
</evidence>
<feature type="region of interest" description="Disordered" evidence="1">
    <location>
        <begin position="74"/>
        <end position="125"/>
    </location>
</feature>
<sequence>MKSRYNIQHLLSPGFSKNIEDNSQVLPGPSLPVNIFEINVEEYLAKNVMETPTPFQPIDENMLNAKLMRQALGIKANNTTNSNYSSSTSSSNYRTNPSYQPSYDSHRKPLSTNGTSTTKFGFSKH</sequence>
<evidence type="ECO:0000313" key="3">
    <source>
        <dbReference type="Proteomes" id="UP001470230"/>
    </source>
</evidence>
<feature type="compositionally biased region" description="Polar residues" evidence="1">
    <location>
        <begin position="110"/>
        <end position="125"/>
    </location>
</feature>
<gene>
    <name evidence="2" type="ORF">M9Y10_008678</name>
</gene>